<dbReference type="Pfam" id="PF01547">
    <property type="entry name" value="SBP_bac_1"/>
    <property type="match status" value="1"/>
</dbReference>
<dbReference type="AlphaFoldDB" id="A0A848MAX7"/>
<dbReference type="SUPFAM" id="SSF53850">
    <property type="entry name" value="Periplasmic binding protein-like II"/>
    <property type="match status" value="1"/>
</dbReference>
<organism evidence="2 3">
    <name type="scientific">Paenibacillus lemnae</name>
    <dbReference type="NCBI Taxonomy" id="1330551"/>
    <lineage>
        <taxon>Bacteria</taxon>
        <taxon>Bacillati</taxon>
        <taxon>Bacillota</taxon>
        <taxon>Bacilli</taxon>
        <taxon>Bacillales</taxon>
        <taxon>Paenibacillaceae</taxon>
        <taxon>Paenibacillus</taxon>
    </lineage>
</organism>
<feature type="chain" id="PRO_5038962711" evidence="1">
    <location>
        <begin position="24"/>
        <end position="563"/>
    </location>
</feature>
<dbReference type="Gene3D" id="3.40.190.10">
    <property type="entry name" value="Periplasmic binding protein-like II"/>
    <property type="match status" value="2"/>
</dbReference>
<dbReference type="PANTHER" id="PTHR43649:SF12">
    <property type="entry name" value="DIACETYLCHITOBIOSE BINDING PROTEIN DASA"/>
    <property type="match status" value="1"/>
</dbReference>
<dbReference type="PROSITE" id="PS51257">
    <property type="entry name" value="PROKAR_LIPOPROTEIN"/>
    <property type="match status" value="1"/>
</dbReference>
<name>A0A848MAX7_PAELE</name>
<evidence type="ECO:0000256" key="1">
    <source>
        <dbReference type="SAM" id="SignalP"/>
    </source>
</evidence>
<dbReference type="InterPro" id="IPR050490">
    <property type="entry name" value="Bact_solute-bd_prot1"/>
</dbReference>
<dbReference type="CDD" id="cd13582">
    <property type="entry name" value="PBP2_AlgQ_like_3"/>
    <property type="match status" value="1"/>
</dbReference>
<dbReference type="InterPro" id="IPR006059">
    <property type="entry name" value="SBP"/>
</dbReference>
<comment type="caution">
    <text evidence="2">The sequence shown here is derived from an EMBL/GenBank/DDBJ whole genome shotgun (WGS) entry which is preliminary data.</text>
</comment>
<proteinExistence type="predicted"/>
<dbReference type="PANTHER" id="PTHR43649">
    <property type="entry name" value="ARABINOSE-BINDING PROTEIN-RELATED"/>
    <property type="match status" value="1"/>
</dbReference>
<feature type="signal peptide" evidence="1">
    <location>
        <begin position="1"/>
        <end position="23"/>
    </location>
</feature>
<dbReference type="RefSeq" id="WP_169506010.1">
    <property type="nucleotide sequence ID" value="NZ_JABBPN010000016.1"/>
</dbReference>
<accession>A0A848MAX7</accession>
<protein>
    <submittedName>
        <fullName evidence="2">Extracellular solute-binding protein</fullName>
    </submittedName>
</protein>
<dbReference type="EMBL" id="JABBPN010000016">
    <property type="protein sequence ID" value="NMO97222.1"/>
    <property type="molecule type" value="Genomic_DNA"/>
</dbReference>
<reference evidence="2 3" key="1">
    <citation type="submission" date="2020-04" db="EMBL/GenBank/DDBJ databases">
        <title>Paenibacillus algicola sp. nov., a novel marine bacterium producing alginate lyase.</title>
        <authorList>
            <person name="Huang H."/>
        </authorList>
    </citation>
    <scope>NUCLEOTIDE SEQUENCE [LARGE SCALE GENOMIC DNA]</scope>
    <source>
        <strain evidence="2 3">L7-75</strain>
    </source>
</reference>
<keyword evidence="1" id="KW-0732">Signal</keyword>
<keyword evidence="3" id="KW-1185">Reference proteome</keyword>
<gene>
    <name evidence="2" type="ORF">HII30_15770</name>
</gene>
<evidence type="ECO:0000313" key="2">
    <source>
        <dbReference type="EMBL" id="NMO97222.1"/>
    </source>
</evidence>
<dbReference type="Proteomes" id="UP000565468">
    <property type="component" value="Unassembled WGS sequence"/>
</dbReference>
<evidence type="ECO:0000313" key="3">
    <source>
        <dbReference type="Proteomes" id="UP000565468"/>
    </source>
</evidence>
<sequence>MKFKKKTSMLLALTMAASMVLSACGGNEDGASSTETPAETETSTAPITFSFYGADQNPNWNNMQDAVGKKITEATGVSLQAEFSVDGSNQKLPLLVASGEYPDLVWPKGDANLFVDAGAFIDLTDLIEEHAPNIKKVYGDYMNRLKWNNEDEAIYVLPTLNAVGHEALDAGGTFQIQHEVLKELGYPEIKTVKDYENALKEYYDKNKTIDGQPTIPLTLNADDWRIMISVTNPAFQSTGAPQEGEFTIDQDTYEAQYHYKRPEEREYFRWLNHMNDIGLLDKETFVQKTDQYEAKISSGRVLGLIDAEWGFGNATNALRTAGKENRTYARFPVQLDETTKDTAFQSAGYASGWGVGITTSCEDPVRAIKFLDYLASDEGQVLLNWGIEGEHYNVEDGKRVIPDDVQDRKINDQANFAKEVGIGLYANLAVRYGDGVQDPSGNYYTTNYPELIQKNYTAVEKETLKAYGVEMWKDLWPSKDEFKEKPWGASYLISWPSDSNINVINKKVEEITRKRIPEIILADPSKFDSLFDSFLAELDKAGAEEAEKGFTELVKERVELWNN</sequence>